<dbReference type="EMBL" id="VDEP01000222">
    <property type="protein sequence ID" value="KAA1122674.1"/>
    <property type="molecule type" value="Genomic_DNA"/>
</dbReference>
<evidence type="ECO:0000313" key="2">
    <source>
        <dbReference type="EMBL" id="KAA1122674.1"/>
    </source>
</evidence>
<evidence type="ECO:0000256" key="1">
    <source>
        <dbReference type="SAM" id="MobiDB-lite"/>
    </source>
</evidence>
<dbReference type="AlphaFoldDB" id="A0A5B0RD40"/>
<organism evidence="2 3">
    <name type="scientific">Puccinia graminis f. sp. tritici</name>
    <dbReference type="NCBI Taxonomy" id="56615"/>
    <lineage>
        <taxon>Eukaryota</taxon>
        <taxon>Fungi</taxon>
        <taxon>Dikarya</taxon>
        <taxon>Basidiomycota</taxon>
        <taxon>Pucciniomycotina</taxon>
        <taxon>Pucciniomycetes</taxon>
        <taxon>Pucciniales</taxon>
        <taxon>Pucciniaceae</taxon>
        <taxon>Puccinia</taxon>
    </lineage>
</organism>
<comment type="caution">
    <text evidence="2">The sequence shown here is derived from an EMBL/GenBank/DDBJ whole genome shotgun (WGS) entry which is preliminary data.</text>
</comment>
<protein>
    <submittedName>
        <fullName evidence="2">Uncharacterized protein</fullName>
    </submittedName>
</protein>
<sequence>MKMTGPGARTVRTRNPALSVSARHTWNREPGFTTRLPTPLWSDHVIHARPLSVTPEH</sequence>
<evidence type="ECO:0000313" key="3">
    <source>
        <dbReference type="Proteomes" id="UP000325313"/>
    </source>
</evidence>
<feature type="region of interest" description="Disordered" evidence="1">
    <location>
        <begin position="1"/>
        <end position="34"/>
    </location>
</feature>
<accession>A0A5B0RD40</accession>
<proteinExistence type="predicted"/>
<gene>
    <name evidence="2" type="ORF">PGTUg99_005224</name>
</gene>
<reference evidence="2 3" key="1">
    <citation type="submission" date="2019-05" db="EMBL/GenBank/DDBJ databases">
        <title>Emergence of the Ug99 lineage of the wheat stem rust pathogen through somatic hybridization.</title>
        <authorList>
            <person name="Li F."/>
            <person name="Upadhyaya N.M."/>
            <person name="Sperschneider J."/>
            <person name="Matny O."/>
            <person name="Nguyen-Phuc H."/>
            <person name="Mago R."/>
            <person name="Raley C."/>
            <person name="Miller M.E."/>
            <person name="Silverstein K.A.T."/>
            <person name="Henningsen E."/>
            <person name="Hirsch C.D."/>
            <person name="Visser B."/>
            <person name="Pretorius Z.A."/>
            <person name="Steffenson B.J."/>
            <person name="Schwessinger B."/>
            <person name="Dodds P.N."/>
            <person name="Figueroa M."/>
        </authorList>
    </citation>
    <scope>NUCLEOTIDE SEQUENCE [LARGE SCALE GENOMIC DNA]</scope>
    <source>
        <strain evidence="2 3">Ug99</strain>
    </source>
</reference>
<name>A0A5B0RD40_PUCGR</name>
<dbReference type="Proteomes" id="UP000325313">
    <property type="component" value="Unassembled WGS sequence"/>
</dbReference>